<name>A0AB35U4P8_9FIRM</name>
<sequence length="54" mass="6203">MSIEKYDALWMSRVYRDLAISEEQIASGETRPAQEALADLRKKLGLFSSDIKRD</sequence>
<reference evidence="1 2" key="1">
    <citation type="submission" date="2022-03" db="EMBL/GenBank/DDBJ databases">
        <title>Novel taxa within the pig intestine.</title>
        <authorList>
            <person name="Wylensek D."/>
            <person name="Bishof K."/>
            <person name="Afrizal A."/>
            <person name="Clavel T."/>
        </authorList>
    </citation>
    <scope>NUCLEOTIDE SEQUENCE [LARGE SCALE GENOMIC DNA]</scope>
    <source>
        <strain evidence="1 2">CLA-KB-P133</strain>
    </source>
</reference>
<dbReference type="AlphaFoldDB" id="A0AB35U4P8"/>
<gene>
    <name evidence="1" type="ORF">MOZ60_06310</name>
</gene>
<dbReference type="Proteomes" id="UP001286174">
    <property type="component" value="Unassembled WGS sequence"/>
</dbReference>
<keyword evidence="2" id="KW-1185">Reference proteome</keyword>
<dbReference type="RefSeq" id="WP_370596028.1">
    <property type="nucleotide sequence ID" value="NZ_JALBUR010000012.1"/>
</dbReference>
<organism evidence="1 2">
    <name type="scientific">Grylomicrobium aquisgranensis</name>
    <dbReference type="NCBI Taxonomy" id="2926318"/>
    <lineage>
        <taxon>Bacteria</taxon>
        <taxon>Bacillati</taxon>
        <taxon>Bacillota</taxon>
        <taxon>Erysipelotrichia</taxon>
        <taxon>Erysipelotrichales</taxon>
        <taxon>Erysipelotrichaceae</taxon>
        <taxon>Grylomicrobium</taxon>
    </lineage>
</organism>
<dbReference type="EMBL" id="JALBUR010000012">
    <property type="protein sequence ID" value="MDX8419704.1"/>
    <property type="molecule type" value="Genomic_DNA"/>
</dbReference>
<evidence type="ECO:0000313" key="2">
    <source>
        <dbReference type="Proteomes" id="UP001286174"/>
    </source>
</evidence>
<protein>
    <submittedName>
        <fullName evidence="1">Uncharacterized protein</fullName>
    </submittedName>
</protein>
<comment type="caution">
    <text evidence="1">The sequence shown here is derived from an EMBL/GenBank/DDBJ whole genome shotgun (WGS) entry which is preliminary data.</text>
</comment>
<accession>A0AB35U4P8</accession>
<proteinExistence type="predicted"/>
<evidence type="ECO:0000313" key="1">
    <source>
        <dbReference type="EMBL" id="MDX8419704.1"/>
    </source>
</evidence>